<reference evidence="1" key="1">
    <citation type="submission" date="2014-09" db="EMBL/GenBank/DDBJ databases">
        <authorList>
            <person name="Magalhaes I.L.F."/>
            <person name="Oliveira U."/>
            <person name="Santos F.R."/>
            <person name="Vidigal T.H.D.A."/>
            <person name="Brescovit A.D."/>
            <person name="Santos A.J."/>
        </authorList>
    </citation>
    <scope>NUCLEOTIDE SEQUENCE</scope>
    <source>
        <tissue evidence="1">Shoot tissue taken approximately 20 cm above the soil surface</tissue>
    </source>
</reference>
<organism evidence="1">
    <name type="scientific">Arundo donax</name>
    <name type="common">Giant reed</name>
    <name type="synonym">Donax arundinaceus</name>
    <dbReference type="NCBI Taxonomy" id="35708"/>
    <lineage>
        <taxon>Eukaryota</taxon>
        <taxon>Viridiplantae</taxon>
        <taxon>Streptophyta</taxon>
        <taxon>Embryophyta</taxon>
        <taxon>Tracheophyta</taxon>
        <taxon>Spermatophyta</taxon>
        <taxon>Magnoliopsida</taxon>
        <taxon>Liliopsida</taxon>
        <taxon>Poales</taxon>
        <taxon>Poaceae</taxon>
        <taxon>PACMAD clade</taxon>
        <taxon>Arundinoideae</taxon>
        <taxon>Arundineae</taxon>
        <taxon>Arundo</taxon>
    </lineage>
</organism>
<sequence length="125" mass="14522">MKMVAKMDRIRQCRVSPWLGWRPVDDVHWPDLGRFYGGLAEVSPLCTGQTLPSRGVTDQLLCTRDSREAEHQEPVEEAMRCMDMGKKTQMWEREGNASVQHVEEHEFEEMILRCQRTWVASTGSR</sequence>
<dbReference type="EMBL" id="GBRH01263063">
    <property type="protein sequence ID" value="JAD34832.1"/>
    <property type="molecule type" value="Transcribed_RNA"/>
</dbReference>
<dbReference type="AlphaFoldDB" id="A0A0A9VTN4"/>
<reference evidence="1" key="2">
    <citation type="journal article" date="2015" name="Data Brief">
        <title>Shoot transcriptome of the giant reed, Arundo donax.</title>
        <authorList>
            <person name="Barrero R.A."/>
            <person name="Guerrero F.D."/>
            <person name="Moolhuijzen P."/>
            <person name="Goolsby J.A."/>
            <person name="Tidwell J."/>
            <person name="Bellgard S.E."/>
            <person name="Bellgard M.I."/>
        </authorList>
    </citation>
    <scope>NUCLEOTIDE SEQUENCE</scope>
    <source>
        <tissue evidence="1">Shoot tissue taken approximately 20 cm above the soil surface</tissue>
    </source>
</reference>
<evidence type="ECO:0000313" key="1">
    <source>
        <dbReference type="EMBL" id="JAD34832.1"/>
    </source>
</evidence>
<accession>A0A0A9VTN4</accession>
<proteinExistence type="predicted"/>
<protein>
    <submittedName>
        <fullName evidence="1">Uncharacterized protein</fullName>
    </submittedName>
</protein>
<name>A0A0A9VTN4_ARUDO</name>